<keyword evidence="2 3" id="KW-0175">Coiled coil</keyword>
<evidence type="ECO:0000256" key="2">
    <source>
        <dbReference type="ARBA" id="ARBA00023054"/>
    </source>
</evidence>
<keyword evidence="4" id="KW-1133">Transmembrane helix</keyword>
<keyword evidence="4" id="KW-0812">Transmembrane</keyword>
<dbReference type="RefSeq" id="WP_053078157.1">
    <property type="nucleotide sequence ID" value="NZ_FUXD01000028.1"/>
</dbReference>
<evidence type="ECO:0000259" key="6">
    <source>
        <dbReference type="Pfam" id="PF25990"/>
    </source>
</evidence>
<keyword evidence="4" id="KW-0472">Membrane</keyword>
<dbReference type="STRING" id="39029.BSR42_10210"/>
<organism evidence="7 8">
    <name type="scientific">Megasphaera cerevisiae DSM 20462</name>
    <dbReference type="NCBI Taxonomy" id="1122219"/>
    <lineage>
        <taxon>Bacteria</taxon>
        <taxon>Bacillati</taxon>
        <taxon>Bacillota</taxon>
        <taxon>Negativicutes</taxon>
        <taxon>Veillonellales</taxon>
        <taxon>Veillonellaceae</taxon>
        <taxon>Megasphaera</taxon>
    </lineage>
</organism>
<comment type="caution">
    <text evidence="7">The sequence shown here is derived from an EMBL/GenBank/DDBJ whole genome shotgun (WGS) entry which is preliminary data.</text>
</comment>
<evidence type="ECO:0000256" key="1">
    <source>
        <dbReference type="ARBA" id="ARBA00004196"/>
    </source>
</evidence>
<feature type="transmembrane region" description="Helical" evidence="4">
    <location>
        <begin position="7"/>
        <end position="25"/>
    </location>
</feature>
<keyword evidence="8" id="KW-1185">Reference proteome</keyword>
<dbReference type="EMBL" id="LEKT01000026">
    <property type="protein sequence ID" value="KMO86316.1"/>
    <property type="molecule type" value="Genomic_DNA"/>
</dbReference>
<dbReference type="Proteomes" id="UP000036503">
    <property type="component" value="Unassembled WGS sequence"/>
</dbReference>
<dbReference type="SUPFAM" id="SSF111369">
    <property type="entry name" value="HlyD-like secretion proteins"/>
    <property type="match status" value="3"/>
</dbReference>
<feature type="coiled-coil region" evidence="3">
    <location>
        <begin position="77"/>
        <end position="137"/>
    </location>
</feature>
<dbReference type="Pfam" id="PF25990">
    <property type="entry name" value="Beta-barrel_YknX"/>
    <property type="match status" value="1"/>
</dbReference>
<dbReference type="Gene3D" id="1.10.287.470">
    <property type="entry name" value="Helix hairpin bin"/>
    <property type="match status" value="1"/>
</dbReference>
<dbReference type="InterPro" id="IPR059052">
    <property type="entry name" value="HH_YbhG-like"/>
</dbReference>
<evidence type="ECO:0000259" key="5">
    <source>
        <dbReference type="Pfam" id="PF25881"/>
    </source>
</evidence>
<comment type="subcellular location">
    <subcellularLocation>
        <location evidence="1">Cell envelope</location>
    </subcellularLocation>
</comment>
<dbReference type="PANTHER" id="PTHR32347">
    <property type="entry name" value="EFFLUX SYSTEM COMPONENT YKNX-RELATED"/>
    <property type="match status" value="1"/>
</dbReference>
<feature type="coiled-coil region" evidence="3">
    <location>
        <begin position="178"/>
        <end position="208"/>
    </location>
</feature>
<proteinExistence type="predicted"/>
<accession>A0A0J6ZN40</accession>
<evidence type="ECO:0000256" key="4">
    <source>
        <dbReference type="SAM" id="Phobius"/>
    </source>
</evidence>
<dbReference type="Gene3D" id="2.40.30.170">
    <property type="match status" value="1"/>
</dbReference>
<dbReference type="GO" id="GO:0042597">
    <property type="term" value="C:periplasmic space"/>
    <property type="evidence" value="ECO:0007669"/>
    <property type="project" value="UniProtKB-SubCell"/>
</dbReference>
<sequence>MKKRVKILIPVLIIALVAGGYMMYFKKQIDPNQIKVSGNIETTTVNVGFKISGHVDQRLVDEGDSVKKRQLIANLETKDLQLNVDNANAQLLAAQATLSELRNGSRRQDVSAAQAAVRSAEADKKNAETEYQRMQQLFIDSAVSAQDRDRSLTTYKTASAHADQAAQQLSVIEEGPRYEEIELASAKVEQAKKQLELAKTQLAYAQIMTPIDGFVLSKNIEPGEYVSAGTPIVTIGDLDHVWLKAYIPENDLGRVKLGQKVSITTDTYPNKNYNGYISFISSEAEFTPKNIQTSEERVKLVYRIKITIENTAHELKPGMPADAVINLEGE</sequence>
<reference evidence="7 8" key="1">
    <citation type="submission" date="2015-06" db="EMBL/GenBank/DDBJ databases">
        <title>Draft genome sequence of beer spoilage bacterium Megasphaera cerevisiae type strain 20462.</title>
        <authorList>
            <person name="Kutumbaka K."/>
            <person name="Pasmowitz J."/>
            <person name="Mategko J."/>
            <person name="Reyes D."/>
            <person name="Friedrich A."/>
            <person name="Han S."/>
            <person name="Martens-Habbena W."/>
            <person name="Neal-McKinney J."/>
            <person name="Janagama H.K."/>
            <person name="Nadala C."/>
            <person name="Samadpour M."/>
        </authorList>
    </citation>
    <scope>NUCLEOTIDE SEQUENCE [LARGE SCALE GENOMIC DNA]</scope>
    <source>
        <strain evidence="7 8">DSM 20462</strain>
    </source>
</reference>
<dbReference type="InterPro" id="IPR050465">
    <property type="entry name" value="UPF0194_transport"/>
</dbReference>
<protein>
    <submittedName>
        <fullName evidence="7">Hemolysin secretion protein D</fullName>
    </submittedName>
</protein>
<dbReference type="InterPro" id="IPR058636">
    <property type="entry name" value="Beta-barrel_YknX"/>
</dbReference>
<dbReference type="Gene3D" id="2.40.50.100">
    <property type="match status" value="2"/>
</dbReference>
<dbReference type="PATRIC" id="fig|1122219.3.peg.1466"/>
<gene>
    <name evidence="7" type="ORF">AB840_08815</name>
</gene>
<evidence type="ECO:0000256" key="3">
    <source>
        <dbReference type="SAM" id="Coils"/>
    </source>
</evidence>
<feature type="domain" description="YknX-like beta-barrel" evidence="6">
    <location>
        <begin position="244"/>
        <end position="320"/>
    </location>
</feature>
<name>A0A0J6ZN40_9FIRM</name>
<feature type="domain" description="YbhG-like alpha-helical hairpin" evidence="5">
    <location>
        <begin position="76"/>
        <end position="202"/>
    </location>
</feature>
<dbReference type="PANTHER" id="PTHR32347:SF29">
    <property type="entry name" value="UPF0194 MEMBRANE PROTEIN YBHG"/>
    <property type="match status" value="1"/>
</dbReference>
<dbReference type="Pfam" id="PF25881">
    <property type="entry name" value="HH_YBHG"/>
    <property type="match status" value="1"/>
</dbReference>
<dbReference type="InParanoid" id="A0A0J6ZN40"/>
<dbReference type="OrthoDB" id="9778236at2"/>
<dbReference type="AlphaFoldDB" id="A0A0J6ZN40"/>
<evidence type="ECO:0000313" key="8">
    <source>
        <dbReference type="Proteomes" id="UP000036503"/>
    </source>
</evidence>
<evidence type="ECO:0000313" key="7">
    <source>
        <dbReference type="EMBL" id="KMO86316.1"/>
    </source>
</evidence>